<evidence type="ECO:0000256" key="2">
    <source>
        <dbReference type="SAM" id="Phobius"/>
    </source>
</evidence>
<evidence type="ECO:0000256" key="1">
    <source>
        <dbReference type="SAM" id="MobiDB-lite"/>
    </source>
</evidence>
<dbReference type="RefSeq" id="WP_130338716.1">
    <property type="nucleotide sequence ID" value="NZ_SHLD01000001.1"/>
</dbReference>
<sequence length="490" mass="50601">MSVDELRAGLARVAASVVLDDDPYGRLMRHARRRRRNRWSGAVALLAGLLATVVFAPALGLRAGGLGDLFRDPERGSGYPVTDDWVWRLIDSPTRGSLATDGRLVDELTSVFDRDRDEAGMGSALPTVKVLFADDSFGARQVVVAYHSDTSAALVATTGAAGSSPRDLVRTGGISNVRISPFTVIGGAVEGKGDTPRWLLGLAPAGCAVSSAGSATVSPEGTVRRTWRPTPTPGYLLLDGQRIRGWWRVECDGRIREQGPVGFGTGEISGRDSAPASDPSAGAGGPLTVGAEIRQAEEAAMSSWGLLVETTGLSGDPGPVRRWRGRVPGGDGTGAALVGPASGTGPAVLQVGASYDALVALAAPDGARPDDTETRAASRTDWALVSTVVGSSPDLIAVRVPTRVGGHAALTDQLLVVPEEEDAARVEVVGPGTVRSSAPVTNGAAVVALPLGEPADVRALDAAGRVLASIQVREPERGGRLFGEGLVSDW</sequence>
<reference evidence="3 4" key="1">
    <citation type="submission" date="2019-02" db="EMBL/GenBank/DDBJ databases">
        <title>Sequencing the genomes of 1000 actinobacteria strains.</title>
        <authorList>
            <person name="Klenk H.-P."/>
        </authorList>
    </citation>
    <scope>NUCLEOTIDE SEQUENCE [LARGE SCALE GENOMIC DNA]</scope>
    <source>
        <strain evidence="3 4">DSM 45612</strain>
    </source>
</reference>
<comment type="caution">
    <text evidence="3">The sequence shown here is derived from an EMBL/GenBank/DDBJ whole genome shotgun (WGS) entry which is preliminary data.</text>
</comment>
<keyword evidence="2" id="KW-0812">Transmembrane</keyword>
<name>A0A4Q8BIL9_9ACTN</name>
<protein>
    <submittedName>
        <fullName evidence="3">Uncharacterized protein</fullName>
    </submittedName>
</protein>
<gene>
    <name evidence="3" type="ORF">EV384_6110</name>
</gene>
<evidence type="ECO:0000313" key="4">
    <source>
        <dbReference type="Proteomes" id="UP000294114"/>
    </source>
</evidence>
<keyword evidence="4" id="KW-1185">Reference proteome</keyword>
<keyword evidence="2" id="KW-0472">Membrane</keyword>
<evidence type="ECO:0000313" key="3">
    <source>
        <dbReference type="EMBL" id="RZU77391.1"/>
    </source>
</evidence>
<feature type="region of interest" description="Disordered" evidence="1">
    <location>
        <begin position="258"/>
        <end position="287"/>
    </location>
</feature>
<keyword evidence="2" id="KW-1133">Transmembrane helix</keyword>
<proteinExistence type="predicted"/>
<dbReference type="EMBL" id="SHLD01000001">
    <property type="protein sequence ID" value="RZU77391.1"/>
    <property type="molecule type" value="Genomic_DNA"/>
</dbReference>
<accession>A0A4Q8BIL9</accession>
<dbReference type="OrthoDB" id="3380977at2"/>
<feature type="transmembrane region" description="Helical" evidence="2">
    <location>
        <begin position="39"/>
        <end position="61"/>
    </location>
</feature>
<feature type="compositionally biased region" description="Low complexity" evidence="1">
    <location>
        <begin position="271"/>
        <end position="281"/>
    </location>
</feature>
<dbReference type="Proteomes" id="UP000294114">
    <property type="component" value="Unassembled WGS sequence"/>
</dbReference>
<organism evidence="3 4">
    <name type="scientific">Micromonospora kangleipakensis</name>
    <dbReference type="NCBI Taxonomy" id="1077942"/>
    <lineage>
        <taxon>Bacteria</taxon>
        <taxon>Bacillati</taxon>
        <taxon>Actinomycetota</taxon>
        <taxon>Actinomycetes</taxon>
        <taxon>Micromonosporales</taxon>
        <taxon>Micromonosporaceae</taxon>
        <taxon>Micromonospora</taxon>
    </lineage>
</organism>
<dbReference type="AlphaFoldDB" id="A0A4Q8BIL9"/>